<feature type="transmembrane region" description="Helical" evidence="1">
    <location>
        <begin position="209"/>
        <end position="229"/>
    </location>
</feature>
<feature type="transmembrane region" description="Helical" evidence="1">
    <location>
        <begin position="404"/>
        <end position="423"/>
    </location>
</feature>
<proteinExistence type="predicted"/>
<dbReference type="Proteomes" id="UP000604481">
    <property type="component" value="Unassembled WGS sequence"/>
</dbReference>
<keyword evidence="4" id="KW-1185">Reference proteome</keyword>
<name>A0A8J7FHU3_9NEIS</name>
<feature type="transmembrane region" description="Helical" evidence="1">
    <location>
        <begin position="374"/>
        <end position="392"/>
    </location>
</feature>
<comment type="caution">
    <text evidence="3">The sequence shown here is derived from an EMBL/GenBank/DDBJ whole genome shotgun (WGS) entry which is preliminary data.</text>
</comment>
<keyword evidence="1" id="KW-1133">Transmembrane helix</keyword>
<evidence type="ECO:0000256" key="1">
    <source>
        <dbReference type="SAM" id="Phobius"/>
    </source>
</evidence>
<dbReference type="EMBL" id="JADFUA010000001">
    <property type="protein sequence ID" value="MBE9608042.1"/>
    <property type="molecule type" value="Genomic_DNA"/>
</dbReference>
<sequence>MHFALKALSSALFFLLPALAHAAALDGSQLSLWWILPFAGILLSIALCPLFLPHFWHLHFGKVAAFWGLAFLLPCAILFGGGTAGTVVIHALVEEYIPFIILLFALYTISGGILIWGNLHGSPLLNTGLLALGAILASLMGTTGAAMLLIRPLIKANDNRRHNVHVIVFFIFIVANIGGGLTPIGDPPLFLGFLKGVGFFWTLQHMLPLVAFACAVLLAVFFAIDSYYFRKEGVLPFDKTPDSPIKIHGKRNIPLLLAAVACVVLSGIWNPGITLELGPVHWQLQNLARDLALIGLGLLSLRITPKPVRAGNDFSWGPIQEVAKLFAGIFVAMAPAIAILRAGEQGALSGLVALVFAADGAPRDHMFFWMSGSLSAFLDNAPTYLVFFNLAHGDAIHLMHQMPSTLLAISAGSVFMGAMSYIGNAPNFMVKAVAEDRGIRMPSFFGYMAWSLSVLLPLFLIITWVFFHPYGGMGLAG</sequence>
<keyword evidence="1" id="KW-0472">Membrane</keyword>
<keyword evidence="2" id="KW-0732">Signal</keyword>
<feature type="chain" id="PRO_5035276336" evidence="2">
    <location>
        <begin position="23"/>
        <end position="477"/>
    </location>
</feature>
<feature type="transmembrane region" description="Helical" evidence="1">
    <location>
        <begin position="444"/>
        <end position="467"/>
    </location>
</feature>
<dbReference type="AlphaFoldDB" id="A0A8J7FHU3"/>
<protein>
    <submittedName>
        <fullName evidence="3">Sodium:proton antiporter</fullName>
    </submittedName>
</protein>
<dbReference type="InterPro" id="IPR031566">
    <property type="entry name" value="CitMHS_2"/>
</dbReference>
<accession>A0A8J7FHU3</accession>
<feature type="transmembrane region" description="Helical" evidence="1">
    <location>
        <begin position="322"/>
        <end position="340"/>
    </location>
</feature>
<reference evidence="3 4" key="1">
    <citation type="submission" date="2020-10" db="EMBL/GenBank/DDBJ databases">
        <title>The genome sequence of Chitinilyticum litopenaei 4Y14.</title>
        <authorList>
            <person name="Liu Y."/>
        </authorList>
    </citation>
    <scope>NUCLEOTIDE SEQUENCE [LARGE SCALE GENOMIC DNA]</scope>
    <source>
        <strain evidence="3 4">4Y14</strain>
    </source>
</reference>
<organism evidence="3 4">
    <name type="scientific">Chitinilyticum piscinae</name>
    <dbReference type="NCBI Taxonomy" id="2866724"/>
    <lineage>
        <taxon>Bacteria</taxon>
        <taxon>Pseudomonadati</taxon>
        <taxon>Pseudomonadota</taxon>
        <taxon>Betaproteobacteria</taxon>
        <taxon>Neisseriales</taxon>
        <taxon>Chitinibacteraceae</taxon>
        <taxon>Chitinilyticum</taxon>
    </lineage>
</organism>
<evidence type="ECO:0000313" key="3">
    <source>
        <dbReference type="EMBL" id="MBE9608042.1"/>
    </source>
</evidence>
<dbReference type="Pfam" id="PF16980">
    <property type="entry name" value="CitMHS_2"/>
    <property type="match status" value="1"/>
</dbReference>
<evidence type="ECO:0000313" key="4">
    <source>
        <dbReference type="Proteomes" id="UP000604481"/>
    </source>
</evidence>
<gene>
    <name evidence="3" type="ORF">INR99_01660</name>
</gene>
<feature type="transmembrane region" description="Helical" evidence="1">
    <location>
        <begin position="96"/>
        <end position="117"/>
    </location>
</feature>
<feature type="signal peptide" evidence="2">
    <location>
        <begin position="1"/>
        <end position="22"/>
    </location>
</feature>
<dbReference type="RefSeq" id="WP_194114548.1">
    <property type="nucleotide sequence ID" value="NZ_JADFUA010000001.1"/>
</dbReference>
<feature type="transmembrane region" description="Helical" evidence="1">
    <location>
        <begin position="129"/>
        <end position="150"/>
    </location>
</feature>
<feature type="transmembrane region" description="Helical" evidence="1">
    <location>
        <begin position="162"/>
        <end position="181"/>
    </location>
</feature>
<evidence type="ECO:0000256" key="2">
    <source>
        <dbReference type="SAM" id="SignalP"/>
    </source>
</evidence>
<keyword evidence="1" id="KW-0812">Transmembrane</keyword>
<feature type="transmembrane region" description="Helical" evidence="1">
    <location>
        <begin position="32"/>
        <end position="52"/>
    </location>
</feature>
<feature type="transmembrane region" description="Helical" evidence="1">
    <location>
        <begin position="253"/>
        <end position="270"/>
    </location>
</feature>
<feature type="transmembrane region" description="Helical" evidence="1">
    <location>
        <begin position="64"/>
        <end position="90"/>
    </location>
</feature>